<gene>
    <name evidence="1" type="ORF">AO067_22715</name>
</gene>
<comment type="caution">
    <text evidence="1">The sequence shown here is derived from an EMBL/GenBank/DDBJ whole genome shotgun (WGS) entry which is preliminary data.</text>
</comment>
<dbReference type="AlphaFoldDB" id="A0A0W0I9T8"/>
<name>A0A0W0I9T8_PSEVI</name>
<proteinExistence type="predicted"/>
<sequence length="126" mass="13068">MRNGISRCKGVLNALSIHRGVKVAALMVSLLIAPQIVLAKDGGFSLHGSIVNSSCAVTGFTGHAASGQSRRLEVAPGINLQVSTEHNVCGSQVVPFATTYQVLPVTARIDGDSHQASAALVTLSYQ</sequence>
<reference evidence="1 2" key="1">
    <citation type="submission" date="2015-09" db="EMBL/GenBank/DDBJ databases">
        <title>Genome sequence of ICMP 13104.</title>
        <authorList>
            <person name="Visnovsky S."/>
            <person name="Lu A."/>
            <person name="Panda P."/>
            <person name="Pitman A."/>
        </authorList>
    </citation>
    <scope>NUCLEOTIDE SEQUENCE [LARGE SCALE GENOMIC DNA]</scope>
    <source>
        <strain evidence="1 2">ICMP 13104</strain>
    </source>
</reference>
<evidence type="ECO:0000313" key="1">
    <source>
        <dbReference type="EMBL" id="KTB69832.1"/>
    </source>
</evidence>
<evidence type="ECO:0000313" key="2">
    <source>
        <dbReference type="Proteomes" id="UP000053048"/>
    </source>
</evidence>
<dbReference type="Proteomes" id="UP000053048">
    <property type="component" value="Unassembled WGS sequence"/>
</dbReference>
<keyword evidence="2" id="KW-1185">Reference proteome</keyword>
<protein>
    <submittedName>
        <fullName evidence="1">Uncharacterized protein</fullName>
    </submittedName>
</protein>
<organism evidence="1 2">
    <name type="scientific">Pseudomonas viridiflava ICMP 13104</name>
    <dbReference type="NCBI Taxonomy" id="1198305"/>
    <lineage>
        <taxon>Bacteria</taxon>
        <taxon>Pseudomonadati</taxon>
        <taxon>Pseudomonadota</taxon>
        <taxon>Gammaproteobacteria</taxon>
        <taxon>Pseudomonadales</taxon>
        <taxon>Pseudomonadaceae</taxon>
        <taxon>Pseudomonas</taxon>
    </lineage>
</organism>
<accession>A0A0W0I9T8</accession>
<dbReference type="EMBL" id="LKEJ01000068">
    <property type="protein sequence ID" value="KTB69832.1"/>
    <property type="molecule type" value="Genomic_DNA"/>
</dbReference>